<feature type="active site" evidence="5">
    <location>
        <position position="109"/>
    </location>
</feature>
<keyword evidence="3 10" id="KW-0378">Hydrolase</keyword>
<accession>A0A0W0R676</accession>
<proteinExistence type="inferred from homology"/>
<dbReference type="GO" id="GO:0016829">
    <property type="term" value="F:lyase activity"/>
    <property type="evidence" value="ECO:0007669"/>
    <property type="project" value="UniProtKB-KW"/>
</dbReference>
<organism evidence="9 11">
    <name type="scientific">Legionella adelaidensis</name>
    <dbReference type="NCBI Taxonomy" id="45056"/>
    <lineage>
        <taxon>Bacteria</taxon>
        <taxon>Pseudomonadati</taxon>
        <taxon>Pseudomonadota</taxon>
        <taxon>Gammaproteobacteria</taxon>
        <taxon>Legionellales</taxon>
        <taxon>Legionellaceae</taxon>
        <taxon>Legionella</taxon>
    </lineage>
</organism>
<dbReference type="NCBIfam" id="TIGR00633">
    <property type="entry name" value="xth"/>
    <property type="match status" value="1"/>
</dbReference>
<evidence type="ECO:0000313" key="11">
    <source>
        <dbReference type="Proteomes" id="UP000054859"/>
    </source>
</evidence>
<dbReference type="PROSITE" id="PS51435">
    <property type="entry name" value="AP_NUCLEASE_F1_4"/>
    <property type="match status" value="1"/>
</dbReference>
<evidence type="ECO:0000256" key="2">
    <source>
        <dbReference type="ARBA" id="ARBA00022723"/>
    </source>
</evidence>
<dbReference type="Proteomes" id="UP000281170">
    <property type="component" value="Plasmid 15"/>
</dbReference>
<protein>
    <submittedName>
        <fullName evidence="9">DNA-(Apurinic or apyrimidinic site) lyase</fullName>
    </submittedName>
    <submittedName>
        <fullName evidence="10">Exodeoxyribonuclease III</fullName>
        <ecNumber evidence="10">3.1.11.2</ecNumber>
    </submittedName>
</protein>
<reference evidence="10 12" key="2">
    <citation type="submission" date="2018-12" db="EMBL/GenBank/DDBJ databases">
        <authorList>
            <consortium name="Pathogen Informatics"/>
        </authorList>
    </citation>
    <scope>NUCLEOTIDE SEQUENCE [LARGE SCALE GENOMIC DNA]</scope>
    <source>
        <strain evidence="10 12">NCTC12735</strain>
        <plasmid evidence="12">15</plasmid>
    </source>
</reference>
<gene>
    <name evidence="10" type="primary">exoA</name>
    <name evidence="9" type="ORF">Lade_1254</name>
    <name evidence="10" type="ORF">NCTC12735_01137</name>
</gene>
<evidence type="ECO:0000256" key="6">
    <source>
        <dbReference type="PIRSR" id="PIRSR604808-2"/>
    </source>
</evidence>
<feature type="domain" description="Endonuclease/exonuclease/phosphatase" evidence="8">
    <location>
        <begin position="4"/>
        <end position="247"/>
    </location>
</feature>
<name>A0A0W0R676_9GAMM</name>
<evidence type="ECO:0000313" key="12">
    <source>
        <dbReference type="Proteomes" id="UP000281170"/>
    </source>
</evidence>
<keyword evidence="4 6" id="KW-0460">Magnesium</keyword>
<dbReference type="FunFam" id="3.60.10.10:FF:000026">
    <property type="entry name" value="Exodeoxyribonuclease III"/>
    <property type="match status" value="1"/>
</dbReference>
<dbReference type="GO" id="GO:0046872">
    <property type="term" value="F:metal ion binding"/>
    <property type="evidence" value="ECO:0007669"/>
    <property type="project" value="UniProtKB-KW"/>
</dbReference>
<evidence type="ECO:0000256" key="5">
    <source>
        <dbReference type="PIRSR" id="PIRSR604808-1"/>
    </source>
</evidence>
<feature type="binding site" evidence="6">
    <location>
        <position position="246"/>
    </location>
    <ligand>
        <name>Mg(2+)</name>
        <dbReference type="ChEBI" id="CHEBI:18420"/>
        <label>1</label>
    </ligand>
</feature>
<dbReference type="GO" id="GO:0008081">
    <property type="term" value="F:phosphoric diester hydrolase activity"/>
    <property type="evidence" value="ECO:0007669"/>
    <property type="project" value="TreeGrafter"/>
</dbReference>
<dbReference type="PANTHER" id="PTHR22748:SF6">
    <property type="entry name" value="DNA-(APURINIC OR APYRIMIDINIC SITE) ENDONUCLEASE"/>
    <property type="match status" value="1"/>
</dbReference>
<dbReference type="PATRIC" id="fig|45056.6.peg.1296"/>
<feature type="binding site" evidence="6">
    <location>
        <position position="151"/>
    </location>
    <ligand>
        <name>Mg(2+)</name>
        <dbReference type="ChEBI" id="CHEBI:18420"/>
        <label>1</label>
    </ligand>
</feature>
<dbReference type="GO" id="GO:0006284">
    <property type="term" value="P:base-excision repair"/>
    <property type="evidence" value="ECO:0007669"/>
    <property type="project" value="TreeGrafter"/>
</dbReference>
<dbReference type="CDD" id="cd10281">
    <property type="entry name" value="Nape_like_AP-endo"/>
    <property type="match status" value="1"/>
</dbReference>
<dbReference type="Proteomes" id="UP000054859">
    <property type="component" value="Unassembled WGS sequence"/>
</dbReference>
<dbReference type="Gene3D" id="3.60.10.10">
    <property type="entry name" value="Endonuclease/exonuclease/phosphatase"/>
    <property type="match status" value="1"/>
</dbReference>
<dbReference type="PANTHER" id="PTHR22748">
    <property type="entry name" value="AP ENDONUCLEASE"/>
    <property type="match status" value="1"/>
</dbReference>
<evidence type="ECO:0000256" key="1">
    <source>
        <dbReference type="ARBA" id="ARBA00007092"/>
    </source>
</evidence>
<evidence type="ECO:0000256" key="4">
    <source>
        <dbReference type="ARBA" id="ARBA00022842"/>
    </source>
</evidence>
<keyword evidence="2 6" id="KW-0479">Metal-binding</keyword>
<dbReference type="InterPro" id="IPR020847">
    <property type="entry name" value="AP_endonuclease_F1_BS"/>
</dbReference>
<geneLocation type="plasmid" evidence="10 12">
    <name>15</name>
</geneLocation>
<feature type="binding site" evidence="6">
    <location>
        <position position="247"/>
    </location>
    <ligand>
        <name>Mg(2+)</name>
        <dbReference type="ChEBI" id="CHEBI:18420"/>
        <label>1</label>
    </ligand>
</feature>
<comment type="cofactor">
    <cofactor evidence="6">
        <name>Mg(2+)</name>
        <dbReference type="ChEBI" id="CHEBI:18420"/>
    </cofactor>
    <cofactor evidence="6">
        <name>Mn(2+)</name>
        <dbReference type="ChEBI" id="CHEBI:29035"/>
    </cofactor>
    <text evidence="6">Probably binds two magnesium or manganese ions per subunit.</text>
</comment>
<dbReference type="GO" id="GO:0008311">
    <property type="term" value="F:double-stranded DNA 3'-5' DNA exonuclease activity"/>
    <property type="evidence" value="ECO:0007669"/>
    <property type="project" value="UniProtKB-EC"/>
</dbReference>
<dbReference type="KEGG" id="ladl:NCTC12735_01137"/>
<feature type="site" description="Interaction with DNA substrate" evidence="7">
    <location>
        <position position="247"/>
    </location>
</feature>
<feature type="active site" description="Proton donor/acceptor" evidence="5">
    <location>
        <position position="149"/>
    </location>
</feature>
<feature type="active site" description="Proton acceptor" evidence="5">
    <location>
        <position position="247"/>
    </location>
</feature>
<reference evidence="9 11" key="1">
    <citation type="submission" date="2015-11" db="EMBL/GenBank/DDBJ databases">
        <title>Identification of large and diverse effector repertoires of 38 Legionella species.</title>
        <authorList>
            <person name="Burstein D."/>
            <person name="Amaro F."/>
            <person name="Zusman T."/>
            <person name="Lifshitz Z."/>
            <person name="Cohen O."/>
            <person name="Gilbert J.A."/>
            <person name="Pupko T."/>
            <person name="Shuman H.A."/>
            <person name="Segal G."/>
        </authorList>
    </citation>
    <scope>NUCLEOTIDE SEQUENCE [LARGE SCALE GENOMIC DNA]</scope>
    <source>
        <strain evidence="9 11">1762-AUS-E</strain>
    </source>
</reference>
<dbReference type="STRING" id="45056.Lade_1254"/>
<feature type="binding site" evidence="6">
    <location>
        <position position="149"/>
    </location>
    <ligand>
        <name>Mg(2+)</name>
        <dbReference type="ChEBI" id="CHEBI:18420"/>
        <label>1</label>
    </ligand>
</feature>
<feature type="binding site" evidence="6">
    <location>
        <position position="7"/>
    </location>
    <ligand>
        <name>Mg(2+)</name>
        <dbReference type="ChEBI" id="CHEBI:18420"/>
        <label>1</label>
    </ligand>
</feature>
<keyword evidence="9" id="KW-0456">Lyase</keyword>
<dbReference type="EMBL" id="LNKA01000001">
    <property type="protein sequence ID" value="KTC66596.1"/>
    <property type="molecule type" value="Genomic_DNA"/>
</dbReference>
<evidence type="ECO:0000256" key="7">
    <source>
        <dbReference type="PIRSR" id="PIRSR604808-3"/>
    </source>
</evidence>
<dbReference type="InterPro" id="IPR036691">
    <property type="entry name" value="Endo/exonu/phosph_ase_sf"/>
</dbReference>
<feature type="site" description="Transition state stabilizer" evidence="7">
    <location>
        <position position="151"/>
    </location>
</feature>
<keyword evidence="10" id="KW-0614">Plasmid</keyword>
<evidence type="ECO:0000313" key="10">
    <source>
        <dbReference type="EMBL" id="VEH85503.1"/>
    </source>
</evidence>
<evidence type="ECO:0000313" key="9">
    <source>
        <dbReference type="EMBL" id="KTC66596.1"/>
    </source>
</evidence>
<dbReference type="EMBL" id="LR134424">
    <property type="protein sequence ID" value="VEH85503.1"/>
    <property type="molecule type" value="Genomic_DNA"/>
</dbReference>
<dbReference type="RefSeq" id="WP_058462257.1">
    <property type="nucleotide sequence ID" value="NZ_CAAAHS010000010.1"/>
</dbReference>
<dbReference type="SUPFAM" id="SSF56219">
    <property type="entry name" value="DNase I-like"/>
    <property type="match status" value="1"/>
</dbReference>
<dbReference type="AlphaFoldDB" id="A0A0W0R676"/>
<feature type="binding site" evidence="6">
    <location>
        <position position="35"/>
    </location>
    <ligand>
        <name>Mg(2+)</name>
        <dbReference type="ChEBI" id="CHEBI:18420"/>
        <label>1</label>
    </ligand>
</feature>
<dbReference type="GO" id="GO:0003906">
    <property type="term" value="F:DNA-(apurinic or apyrimidinic site) endonuclease activity"/>
    <property type="evidence" value="ECO:0007669"/>
    <property type="project" value="TreeGrafter"/>
</dbReference>
<evidence type="ECO:0000256" key="3">
    <source>
        <dbReference type="ARBA" id="ARBA00022801"/>
    </source>
</evidence>
<keyword evidence="6" id="KW-0464">Manganese</keyword>
<dbReference type="InterPro" id="IPR004808">
    <property type="entry name" value="AP_endonuc_1"/>
</dbReference>
<dbReference type="GO" id="GO:0003677">
    <property type="term" value="F:DNA binding"/>
    <property type="evidence" value="ECO:0007669"/>
    <property type="project" value="InterPro"/>
</dbReference>
<dbReference type="PROSITE" id="PS00726">
    <property type="entry name" value="AP_NUCLEASE_F1_1"/>
    <property type="match status" value="1"/>
</dbReference>
<sequence>MKVISFNANGIRSAARKGFYEWLSQQNADFVCIQETKAQIDQLQASPLFFPVNYFCEYYDALKKGYSGVAIYARNRPTKILKGLGFEYCDQEGRYLQFDYNNLSIISLYMPSGTSGEGRQAVKYDFLSRFANHLQELKAQGRELIICGDYNIAHKKVDLKNWRGNQKNSGFLPEERAWMDELFGPLGFVDAFRIKNQEEEQYTWWSNRGRAWEKNVGWRIDYQVVTPGLRDAIKEVGIYKENRFSDHAPLLIEYHGEWCA</sequence>
<dbReference type="EC" id="3.1.11.2" evidence="10"/>
<dbReference type="InterPro" id="IPR005135">
    <property type="entry name" value="Endo/exonuclease/phosphatase"/>
</dbReference>
<comment type="similarity">
    <text evidence="1">Belongs to the DNA repair enzymes AP/ExoA family.</text>
</comment>
<dbReference type="OrthoDB" id="9803914at2"/>
<dbReference type="Pfam" id="PF03372">
    <property type="entry name" value="Exo_endo_phos"/>
    <property type="match status" value="1"/>
</dbReference>
<keyword evidence="11" id="KW-1185">Reference proteome</keyword>
<feature type="site" description="Important for catalytic activity" evidence="7">
    <location>
        <position position="221"/>
    </location>
</feature>
<dbReference type="NCBIfam" id="TIGR00195">
    <property type="entry name" value="exoDNase_III"/>
    <property type="match status" value="1"/>
</dbReference>
<evidence type="ECO:0000259" key="8">
    <source>
        <dbReference type="Pfam" id="PF03372"/>
    </source>
</evidence>